<proteinExistence type="predicted"/>
<name>A0A836CPR3_9STRA</name>
<dbReference type="AlphaFoldDB" id="A0A836CPR3"/>
<keyword evidence="5" id="KW-1185">Reference proteome</keyword>
<keyword evidence="1" id="KW-0732">Signal</keyword>
<dbReference type="EMBL" id="JAFCMP010000307">
    <property type="protein sequence ID" value="KAG5181659.1"/>
    <property type="molecule type" value="Genomic_DNA"/>
</dbReference>
<feature type="chain" id="PRO_5036418141" evidence="1">
    <location>
        <begin position="18"/>
        <end position="261"/>
    </location>
</feature>
<evidence type="ECO:0000313" key="2">
    <source>
        <dbReference type="EMBL" id="KAG5181655.1"/>
    </source>
</evidence>
<evidence type="ECO:0000313" key="5">
    <source>
        <dbReference type="Proteomes" id="UP000664859"/>
    </source>
</evidence>
<gene>
    <name evidence="4" type="ORF">JKP88DRAFT_271348</name>
    <name evidence="3" type="ORF">JKP88DRAFT_354676</name>
    <name evidence="2" type="ORF">JKP88DRAFT_62350</name>
</gene>
<sequence>MKCTAVTFAALAAVATAKQTSGPVLHINVDDPSLSQGVGSLNLSGEVSRELVENVNAGLKYDYNTNRGLPSSLWVSTSAEVDDDVYVSAKAEYDLKSKSTIIEARLERGDDEIAIDFDTLTNEAGPLRIRKVFDANGRRLVVKPKFNVRDRTGELVINSEIDSDITTAELTLDQATDSASLEVSHRLDEYNIVCPKVDLKNGDMSVRLVRALENGGVLGVTADKRNIDWELEEDSWTVKGNIPLEDTQRSTISFKRSISLS</sequence>
<dbReference type="EMBL" id="JAFCMP010000307">
    <property type="protein sequence ID" value="KAG5181655.1"/>
    <property type="molecule type" value="Genomic_DNA"/>
</dbReference>
<feature type="signal peptide" evidence="1">
    <location>
        <begin position="1"/>
        <end position="17"/>
    </location>
</feature>
<dbReference type="Proteomes" id="UP000664859">
    <property type="component" value="Unassembled WGS sequence"/>
</dbReference>
<evidence type="ECO:0000313" key="3">
    <source>
        <dbReference type="EMBL" id="KAG5181659.1"/>
    </source>
</evidence>
<evidence type="ECO:0000313" key="4">
    <source>
        <dbReference type="EMBL" id="KAG5191156.1"/>
    </source>
</evidence>
<reference evidence="4" key="1">
    <citation type="submission" date="2021-02" db="EMBL/GenBank/DDBJ databases">
        <title>First Annotated Genome of the Yellow-green Alga Tribonema minus.</title>
        <authorList>
            <person name="Mahan K.M."/>
        </authorList>
    </citation>
    <scope>NUCLEOTIDE SEQUENCE</scope>
    <source>
        <strain evidence="4">UTEX B ZZ1240</strain>
    </source>
</reference>
<comment type="caution">
    <text evidence="4">The sequence shown here is derived from an EMBL/GenBank/DDBJ whole genome shotgun (WGS) entry which is preliminary data.</text>
</comment>
<accession>A0A836CPR3</accession>
<dbReference type="EMBL" id="JAFCMP010000023">
    <property type="protein sequence ID" value="KAG5191156.1"/>
    <property type="molecule type" value="Genomic_DNA"/>
</dbReference>
<organism evidence="4 5">
    <name type="scientific">Tribonema minus</name>
    <dbReference type="NCBI Taxonomy" id="303371"/>
    <lineage>
        <taxon>Eukaryota</taxon>
        <taxon>Sar</taxon>
        <taxon>Stramenopiles</taxon>
        <taxon>Ochrophyta</taxon>
        <taxon>PX clade</taxon>
        <taxon>Xanthophyceae</taxon>
        <taxon>Tribonematales</taxon>
        <taxon>Tribonemataceae</taxon>
        <taxon>Tribonema</taxon>
    </lineage>
</organism>
<protein>
    <submittedName>
        <fullName evidence="4">Uncharacterized protein</fullName>
    </submittedName>
</protein>
<evidence type="ECO:0000256" key="1">
    <source>
        <dbReference type="SAM" id="SignalP"/>
    </source>
</evidence>